<feature type="domain" description="Transposase IS4-like" evidence="6">
    <location>
        <begin position="139"/>
        <end position="327"/>
    </location>
</feature>
<feature type="domain" description="Transposase InsH N-terminal" evidence="7">
    <location>
        <begin position="14"/>
        <end position="111"/>
    </location>
</feature>
<dbReference type="Pfam" id="PF01609">
    <property type="entry name" value="DDE_Tnp_1"/>
    <property type="match status" value="1"/>
</dbReference>
<evidence type="ECO:0000313" key="9">
    <source>
        <dbReference type="Proteomes" id="UP000012099"/>
    </source>
</evidence>
<dbReference type="InterPro" id="IPR008490">
    <property type="entry name" value="Transposase_InsH_N"/>
</dbReference>
<keyword evidence="9" id="KW-1185">Reference proteome</keyword>
<evidence type="ECO:0000259" key="7">
    <source>
        <dbReference type="Pfam" id="PF05598"/>
    </source>
</evidence>
<evidence type="ECO:0000256" key="4">
    <source>
        <dbReference type="ARBA" id="ARBA00023125"/>
    </source>
</evidence>
<dbReference type="Proteomes" id="UP000012099">
    <property type="component" value="Unassembled WGS sequence"/>
</dbReference>
<dbReference type="Pfam" id="PF05598">
    <property type="entry name" value="DUF772"/>
    <property type="match status" value="1"/>
</dbReference>
<protein>
    <submittedName>
        <fullName evidence="8">Transposase, IS4 family</fullName>
    </submittedName>
</protein>
<proteinExistence type="inferred from homology"/>
<keyword evidence="5" id="KW-0233">DNA recombination</keyword>
<evidence type="ECO:0000256" key="5">
    <source>
        <dbReference type="ARBA" id="ARBA00023172"/>
    </source>
</evidence>
<dbReference type="InterPro" id="IPR002559">
    <property type="entry name" value="Transposase_11"/>
</dbReference>
<dbReference type="InterPro" id="IPR047959">
    <property type="entry name" value="Transpos_IS5"/>
</dbReference>
<dbReference type="NCBIfam" id="NF033581">
    <property type="entry name" value="transpos_IS5_4"/>
    <property type="match status" value="1"/>
</dbReference>
<comment type="function">
    <text evidence="1">Involved in the transposition of the insertion sequence IS5.</text>
</comment>
<evidence type="ECO:0000313" key="8">
    <source>
        <dbReference type="EMBL" id="EMN01506.1"/>
    </source>
</evidence>
<accession>A0ABN0J3T8</accession>
<dbReference type="PANTHER" id="PTHR35604:SF2">
    <property type="entry name" value="TRANSPOSASE INSH FOR INSERTION SEQUENCE ELEMENT IS5A-RELATED"/>
    <property type="match status" value="1"/>
</dbReference>
<comment type="caution">
    <text evidence="8">The sequence shown here is derived from an EMBL/GenBank/DDBJ whole genome shotgun (WGS) entry which is preliminary data.</text>
</comment>
<gene>
    <name evidence="8" type="ORF">LEP1GSC035_4493</name>
</gene>
<keyword evidence="4" id="KW-0238">DNA-binding</keyword>
<dbReference type="PANTHER" id="PTHR35604">
    <property type="entry name" value="TRANSPOSASE INSH FOR INSERTION SEQUENCE ELEMENT IS5A-RELATED"/>
    <property type="match status" value="1"/>
</dbReference>
<evidence type="ECO:0000256" key="3">
    <source>
        <dbReference type="ARBA" id="ARBA00022578"/>
    </source>
</evidence>
<reference evidence="8 9" key="1">
    <citation type="submission" date="2013-01" db="EMBL/GenBank/DDBJ databases">
        <authorList>
            <person name="Harkins D.M."/>
            <person name="Durkin A.S."/>
            <person name="Brinkac L.M."/>
            <person name="Haft D.H."/>
            <person name="Selengut J.D."/>
            <person name="Sanka R."/>
            <person name="DePew J."/>
            <person name="Purushe J."/>
            <person name="Whelen A.C."/>
            <person name="Vinetz J.M."/>
            <person name="Sutton G.G."/>
            <person name="Nierman W.C."/>
            <person name="Fouts D.E."/>
        </authorList>
    </citation>
    <scope>NUCLEOTIDE SEQUENCE [LARGE SCALE GENOMIC DNA]</scope>
    <source>
        <strain evidence="8 9">2007001578</strain>
    </source>
</reference>
<evidence type="ECO:0000256" key="2">
    <source>
        <dbReference type="ARBA" id="ARBA00010075"/>
    </source>
</evidence>
<evidence type="ECO:0000256" key="1">
    <source>
        <dbReference type="ARBA" id="ARBA00003544"/>
    </source>
</evidence>
<dbReference type="EMBL" id="AHMH02000051">
    <property type="protein sequence ID" value="EMN01506.1"/>
    <property type="molecule type" value="Genomic_DNA"/>
</dbReference>
<name>A0ABN0J3T8_9LEPT</name>
<comment type="similarity">
    <text evidence="2">Belongs to the transposase 11 family.</text>
</comment>
<sequence length="358" mass="42103">MKNFELFESQNRIKKIENLGDPLKNLQELVDFEIFREELESMSRSGTEKGGRPPYDPVMMFKIIVLQKLYNLSDRQTEYQINDRFTFQRFLGVGEHEKLPDEKTIWVYRERLIREGSDRILFSKLSYWIQRSGFELKAGAIVDATIISVPIQRNTEEENEAIKQDQIPKAWKEDGRKLRQKDTDARWTKKRGKSYFGYKNHIMIDSTHKIIRDYTTTSANVHDSQVCIKLIETMRKGELIFGDSAYPIPTVLLEGKKKGILTLFCEKGKRNQPLSEDSKILNKHLSKVRSRVEHIFADIKSFGGKRIRCRGLARAELQIFLSNFVYNTRRFIFYQGRVMPDSFSRCEKYSKNGYLTFF</sequence>
<evidence type="ECO:0000259" key="6">
    <source>
        <dbReference type="Pfam" id="PF01609"/>
    </source>
</evidence>
<keyword evidence="3" id="KW-0815">Transposition</keyword>
<organism evidence="8 9">
    <name type="scientific">Leptospira noguchii str. 2007001578</name>
    <dbReference type="NCBI Taxonomy" id="1049974"/>
    <lineage>
        <taxon>Bacteria</taxon>
        <taxon>Pseudomonadati</taxon>
        <taxon>Spirochaetota</taxon>
        <taxon>Spirochaetia</taxon>
        <taxon>Leptospirales</taxon>
        <taxon>Leptospiraceae</taxon>
        <taxon>Leptospira</taxon>
    </lineage>
</organism>